<dbReference type="RefSeq" id="WP_035964832.1">
    <property type="nucleotide sequence ID" value="NZ_JROM01000045.1"/>
</dbReference>
<evidence type="ECO:0000259" key="4">
    <source>
        <dbReference type="PROSITE" id="PS50949"/>
    </source>
</evidence>
<evidence type="ECO:0000313" key="6">
    <source>
        <dbReference type="Proteomes" id="UP000030664"/>
    </source>
</evidence>
<dbReference type="SUPFAM" id="SSF48008">
    <property type="entry name" value="GntR ligand-binding domain-like"/>
    <property type="match status" value="1"/>
</dbReference>
<dbReference type="STRING" id="223184.AS25_10100"/>
<dbReference type="SUPFAM" id="SSF46785">
    <property type="entry name" value="Winged helix' DNA-binding domain"/>
    <property type="match status" value="1"/>
</dbReference>
<sequence>MPGNLLRPVVQETTPSLLARQLRQAIGAGELAPGQQLNEMQLSRSLGVSRGPLREAMQRLTQEGLLLSVRNRGVFVTQITDDDVRDLYLARGAVERAAAARVITTDPTGAAQRLGEKVEEMSRAIDHGDTASLTEADVQFHALLVELSGSPRLIRMHDTLMVETRMCMTALETRYASHSLRLEEHREITEAIGAGEAPRVDALLLEHMRDAVMRLTSSDD</sequence>
<dbReference type="PROSITE" id="PS50949">
    <property type="entry name" value="HTH_GNTR"/>
    <property type="match status" value="1"/>
</dbReference>
<evidence type="ECO:0000256" key="2">
    <source>
        <dbReference type="ARBA" id="ARBA00023125"/>
    </source>
</evidence>
<dbReference type="PRINTS" id="PR00035">
    <property type="entry name" value="HTHGNTR"/>
</dbReference>
<gene>
    <name evidence="5" type="ORF">AS25_10100</name>
</gene>
<dbReference type="AlphaFoldDB" id="A0A0B0D732"/>
<dbReference type="GO" id="GO:0003700">
    <property type="term" value="F:DNA-binding transcription factor activity"/>
    <property type="evidence" value="ECO:0007669"/>
    <property type="project" value="InterPro"/>
</dbReference>
<dbReference type="Pfam" id="PF07729">
    <property type="entry name" value="FCD"/>
    <property type="match status" value="1"/>
</dbReference>
<dbReference type="InterPro" id="IPR036388">
    <property type="entry name" value="WH-like_DNA-bd_sf"/>
</dbReference>
<dbReference type="InterPro" id="IPR008920">
    <property type="entry name" value="TF_FadR/GntR_C"/>
</dbReference>
<comment type="caution">
    <text evidence="5">The sequence shown here is derived from an EMBL/GenBank/DDBJ whole genome shotgun (WGS) entry which is preliminary data.</text>
</comment>
<evidence type="ECO:0000256" key="1">
    <source>
        <dbReference type="ARBA" id="ARBA00023015"/>
    </source>
</evidence>
<dbReference type="Gene3D" id="1.20.120.530">
    <property type="entry name" value="GntR ligand-binding domain-like"/>
    <property type="match status" value="1"/>
</dbReference>
<dbReference type="SMART" id="SM00895">
    <property type="entry name" value="FCD"/>
    <property type="match status" value="1"/>
</dbReference>
<dbReference type="GO" id="GO:0003677">
    <property type="term" value="F:DNA binding"/>
    <property type="evidence" value="ECO:0007669"/>
    <property type="project" value="UniProtKB-KW"/>
</dbReference>
<dbReference type="InterPro" id="IPR000524">
    <property type="entry name" value="Tscrpt_reg_HTH_GntR"/>
</dbReference>
<evidence type="ECO:0000313" key="5">
    <source>
        <dbReference type="EMBL" id="KHE73786.1"/>
    </source>
</evidence>
<keyword evidence="2" id="KW-0238">DNA-binding</keyword>
<dbReference type="InterPro" id="IPR036390">
    <property type="entry name" value="WH_DNA-bd_sf"/>
</dbReference>
<name>A0A0B0D732_9MICC</name>
<feature type="domain" description="HTH gntR-type" evidence="4">
    <location>
        <begin position="12"/>
        <end position="79"/>
    </location>
</feature>
<reference evidence="5 6" key="1">
    <citation type="submission" date="2014-09" db="EMBL/GenBank/DDBJ databases">
        <title>High-quality draft genome sequence of Kocuria marina SO9-6, an actinobacterium isolated from a copper mine.</title>
        <authorList>
            <person name="Castro D.B."/>
            <person name="Pereira L.B."/>
            <person name="Silva M.V."/>
            <person name="Silva B.P."/>
            <person name="Zanardi B.R."/>
            <person name="Carlos C."/>
            <person name="Belgini D.R."/>
            <person name="Limache E.G."/>
            <person name="Lacerda G.V."/>
            <person name="Nery M.B."/>
            <person name="Gomes M.B."/>
            <person name="Souza S."/>
            <person name="Silva T.M."/>
            <person name="Rodrigues V.D."/>
            <person name="Paulino L.C."/>
            <person name="Vicentini R."/>
            <person name="Ferraz L.F."/>
            <person name="Ottoboni L.M."/>
        </authorList>
    </citation>
    <scope>NUCLEOTIDE SEQUENCE [LARGE SCALE GENOMIC DNA]</scope>
    <source>
        <strain evidence="5 6">SO9-6</strain>
    </source>
</reference>
<proteinExistence type="predicted"/>
<dbReference type="Gene3D" id="1.10.10.10">
    <property type="entry name" value="Winged helix-like DNA-binding domain superfamily/Winged helix DNA-binding domain"/>
    <property type="match status" value="1"/>
</dbReference>
<keyword evidence="3" id="KW-0804">Transcription</keyword>
<accession>A0A0B0D732</accession>
<dbReference type="SMART" id="SM00345">
    <property type="entry name" value="HTH_GNTR"/>
    <property type="match status" value="1"/>
</dbReference>
<dbReference type="PANTHER" id="PTHR43537:SF45">
    <property type="entry name" value="GNTR FAMILY REGULATORY PROTEIN"/>
    <property type="match status" value="1"/>
</dbReference>
<dbReference type="Pfam" id="PF00392">
    <property type="entry name" value="GntR"/>
    <property type="match status" value="1"/>
</dbReference>
<protein>
    <submittedName>
        <fullName evidence="5">GntR family transcriptional regulator</fullName>
    </submittedName>
</protein>
<dbReference type="CDD" id="cd07377">
    <property type="entry name" value="WHTH_GntR"/>
    <property type="match status" value="1"/>
</dbReference>
<dbReference type="eggNOG" id="COG1802">
    <property type="taxonomic scope" value="Bacteria"/>
</dbReference>
<organism evidence="5 6">
    <name type="scientific">Kocuria marina</name>
    <dbReference type="NCBI Taxonomy" id="223184"/>
    <lineage>
        <taxon>Bacteria</taxon>
        <taxon>Bacillati</taxon>
        <taxon>Actinomycetota</taxon>
        <taxon>Actinomycetes</taxon>
        <taxon>Micrococcales</taxon>
        <taxon>Micrococcaceae</taxon>
        <taxon>Kocuria</taxon>
    </lineage>
</organism>
<dbReference type="PANTHER" id="PTHR43537">
    <property type="entry name" value="TRANSCRIPTIONAL REGULATOR, GNTR FAMILY"/>
    <property type="match status" value="1"/>
</dbReference>
<dbReference type="EMBL" id="JROM01000045">
    <property type="protein sequence ID" value="KHE73786.1"/>
    <property type="molecule type" value="Genomic_DNA"/>
</dbReference>
<evidence type="ECO:0000256" key="3">
    <source>
        <dbReference type="ARBA" id="ARBA00023163"/>
    </source>
</evidence>
<keyword evidence="1" id="KW-0805">Transcription regulation</keyword>
<dbReference type="InterPro" id="IPR011711">
    <property type="entry name" value="GntR_C"/>
</dbReference>
<dbReference type="Proteomes" id="UP000030664">
    <property type="component" value="Unassembled WGS sequence"/>
</dbReference>